<dbReference type="SUPFAM" id="SSF48452">
    <property type="entry name" value="TPR-like"/>
    <property type="match status" value="1"/>
</dbReference>
<keyword evidence="1" id="KW-1133">Transmembrane helix</keyword>
<feature type="transmembrane region" description="Helical" evidence="1">
    <location>
        <begin position="296"/>
        <end position="315"/>
    </location>
</feature>
<evidence type="ECO:0000313" key="2">
    <source>
        <dbReference type="EMBL" id="OBB81581.1"/>
    </source>
</evidence>
<accession>A0A1A0VEF3</accession>
<dbReference type="AlphaFoldDB" id="A0A1A0VEF3"/>
<organism evidence="2 3">
    <name type="scientific">Mycolicibacterium peregrinum</name>
    <name type="common">Mycobacterium peregrinum</name>
    <dbReference type="NCBI Taxonomy" id="43304"/>
    <lineage>
        <taxon>Bacteria</taxon>
        <taxon>Bacillati</taxon>
        <taxon>Actinomycetota</taxon>
        <taxon>Actinomycetes</taxon>
        <taxon>Mycobacteriales</taxon>
        <taxon>Mycobacteriaceae</taxon>
        <taxon>Mycolicibacterium</taxon>
    </lineage>
</organism>
<evidence type="ECO:0000256" key="1">
    <source>
        <dbReference type="SAM" id="Phobius"/>
    </source>
</evidence>
<dbReference type="Pfam" id="PF14559">
    <property type="entry name" value="TPR_19"/>
    <property type="match status" value="1"/>
</dbReference>
<dbReference type="Gene3D" id="1.25.40.10">
    <property type="entry name" value="Tetratricopeptide repeat domain"/>
    <property type="match status" value="1"/>
</dbReference>
<proteinExistence type="predicted"/>
<evidence type="ECO:0000313" key="3">
    <source>
        <dbReference type="Proteomes" id="UP000094008"/>
    </source>
</evidence>
<dbReference type="PANTHER" id="PTHR12558:SF13">
    <property type="entry name" value="CELL DIVISION CYCLE PROTEIN 27 HOMOLOG"/>
    <property type="match status" value="1"/>
</dbReference>
<dbReference type="InterPro" id="IPR019734">
    <property type="entry name" value="TPR_rpt"/>
</dbReference>
<feature type="transmembrane region" description="Helical" evidence="1">
    <location>
        <begin position="225"/>
        <end position="244"/>
    </location>
</feature>
<keyword evidence="1" id="KW-0812">Transmembrane</keyword>
<sequence length="353" mass="38657">MTFDSDGDHTASAIIQADCYLEVRNFRRAEEVLRAALANNPHDEALLSELARTQHLSGDHHAAERTVRDALSRTPEAAYPMRIYASVLDALDRQEEGLSWARRAVEVAPLDSMTHFEYARLLVSAGDAEAALPVAAEALRLAPDDADTHDLMGVVLGMVGRLAESTAEHEMALRLEPGHAQALHNVAVNRAHSRKLFSAIVGFRQAAQLDPHLGDKVRANIAATVRAWLCWTTLAAWLVLWILFRVERTSASGQAGRVVAGVGCVVLLVMFGRLARSLPRHLWPVVLRQPGYRSPRIYLGLCVLVVAVLGAFALGAPVHQLILAGTLLLAVVVSWVAPRLDKEWLDEVRSEIQ</sequence>
<dbReference type="Proteomes" id="UP000094008">
    <property type="component" value="Unassembled WGS sequence"/>
</dbReference>
<keyword evidence="1" id="KW-0472">Membrane</keyword>
<name>A0A1A0VEF3_MYCPR</name>
<protein>
    <submittedName>
        <fullName evidence="2">Uncharacterized protein</fullName>
    </submittedName>
</protein>
<dbReference type="EMBL" id="LZSY01000181">
    <property type="protein sequence ID" value="OBB81581.1"/>
    <property type="molecule type" value="Genomic_DNA"/>
</dbReference>
<dbReference type="OrthoDB" id="4522719at2"/>
<gene>
    <name evidence="2" type="ORF">A5779_10345</name>
</gene>
<dbReference type="SMART" id="SM00028">
    <property type="entry name" value="TPR"/>
    <property type="match status" value="5"/>
</dbReference>
<comment type="caution">
    <text evidence="2">The sequence shown here is derived from an EMBL/GenBank/DDBJ whole genome shotgun (WGS) entry which is preliminary data.</text>
</comment>
<reference evidence="3" key="1">
    <citation type="submission" date="2016-06" db="EMBL/GenBank/DDBJ databases">
        <authorList>
            <person name="Sutton G."/>
            <person name="Brinkac L."/>
            <person name="Sanka R."/>
            <person name="Adams M."/>
            <person name="Lau E."/>
            <person name="Mehaffy C."/>
            <person name="Tameris M."/>
            <person name="Hatherill M."/>
            <person name="Hanekom W."/>
            <person name="Mahomed H."/>
            <person name="Mcshane H."/>
        </authorList>
    </citation>
    <scope>NUCLEOTIDE SEQUENCE [LARGE SCALE GENOMIC DNA]</scope>
    <source>
        <strain evidence="3">852002-10433_SCH5171157</strain>
    </source>
</reference>
<feature type="transmembrane region" description="Helical" evidence="1">
    <location>
        <begin position="256"/>
        <end position="275"/>
    </location>
</feature>
<feature type="transmembrane region" description="Helical" evidence="1">
    <location>
        <begin position="321"/>
        <end position="340"/>
    </location>
</feature>
<dbReference type="RefSeq" id="WP_064887282.1">
    <property type="nucleotide sequence ID" value="NZ_LZSY01000181.1"/>
</dbReference>
<dbReference type="PANTHER" id="PTHR12558">
    <property type="entry name" value="CELL DIVISION CYCLE 16,23,27"/>
    <property type="match status" value="1"/>
</dbReference>
<dbReference type="InterPro" id="IPR011990">
    <property type="entry name" value="TPR-like_helical_dom_sf"/>
</dbReference>